<protein>
    <submittedName>
        <fullName evidence="1">Uncharacterized protein</fullName>
    </submittedName>
</protein>
<dbReference type="AlphaFoldDB" id="A0AAD5QZA3"/>
<dbReference type="Proteomes" id="UP001196413">
    <property type="component" value="Unassembled WGS sequence"/>
</dbReference>
<dbReference type="EMBL" id="JAHQIW010005626">
    <property type="protein sequence ID" value="KAJ1366660.1"/>
    <property type="molecule type" value="Genomic_DNA"/>
</dbReference>
<reference evidence="1" key="1">
    <citation type="submission" date="2021-06" db="EMBL/GenBank/DDBJ databases">
        <title>Parelaphostrongylus tenuis whole genome reference sequence.</title>
        <authorList>
            <person name="Garwood T.J."/>
            <person name="Larsen P.A."/>
            <person name="Fountain-Jones N.M."/>
            <person name="Garbe J.R."/>
            <person name="Macchietto M.G."/>
            <person name="Kania S.A."/>
            <person name="Gerhold R.W."/>
            <person name="Richards J.E."/>
            <person name="Wolf T.M."/>
        </authorList>
    </citation>
    <scope>NUCLEOTIDE SEQUENCE</scope>
    <source>
        <strain evidence="1">MNPRO001-30</strain>
        <tissue evidence="1">Meninges</tissue>
    </source>
</reference>
<accession>A0AAD5QZA3</accession>
<evidence type="ECO:0000313" key="2">
    <source>
        <dbReference type="Proteomes" id="UP001196413"/>
    </source>
</evidence>
<proteinExistence type="predicted"/>
<gene>
    <name evidence="1" type="ORF">KIN20_027389</name>
</gene>
<keyword evidence="2" id="KW-1185">Reference proteome</keyword>
<name>A0AAD5QZA3_PARTN</name>
<organism evidence="1 2">
    <name type="scientific">Parelaphostrongylus tenuis</name>
    <name type="common">Meningeal worm</name>
    <dbReference type="NCBI Taxonomy" id="148309"/>
    <lineage>
        <taxon>Eukaryota</taxon>
        <taxon>Metazoa</taxon>
        <taxon>Ecdysozoa</taxon>
        <taxon>Nematoda</taxon>
        <taxon>Chromadorea</taxon>
        <taxon>Rhabditida</taxon>
        <taxon>Rhabditina</taxon>
        <taxon>Rhabditomorpha</taxon>
        <taxon>Strongyloidea</taxon>
        <taxon>Metastrongylidae</taxon>
        <taxon>Parelaphostrongylus</taxon>
    </lineage>
</organism>
<comment type="caution">
    <text evidence="1">The sequence shown here is derived from an EMBL/GenBank/DDBJ whole genome shotgun (WGS) entry which is preliminary data.</text>
</comment>
<sequence>MFEANKMMGSKNETAVILIEWSKALLSGRSTLRRVQNISLSCVNNGIRDRENAELLHADVLGFVANHAKSSTTYGGTYQQTAHVPTISGQNLTIAL</sequence>
<evidence type="ECO:0000313" key="1">
    <source>
        <dbReference type="EMBL" id="KAJ1366660.1"/>
    </source>
</evidence>